<dbReference type="PANTHER" id="PTHR43791">
    <property type="entry name" value="PERMEASE-RELATED"/>
    <property type="match status" value="1"/>
</dbReference>
<organism evidence="8 9">
    <name type="scientific">Rotaria sordida</name>
    <dbReference type="NCBI Taxonomy" id="392033"/>
    <lineage>
        <taxon>Eukaryota</taxon>
        <taxon>Metazoa</taxon>
        <taxon>Spiralia</taxon>
        <taxon>Gnathifera</taxon>
        <taxon>Rotifera</taxon>
        <taxon>Eurotatoria</taxon>
        <taxon>Bdelloidea</taxon>
        <taxon>Philodinida</taxon>
        <taxon>Philodinidae</taxon>
        <taxon>Rotaria</taxon>
    </lineage>
</organism>
<evidence type="ECO:0000256" key="4">
    <source>
        <dbReference type="ARBA" id="ARBA00022989"/>
    </source>
</evidence>
<evidence type="ECO:0008006" key="10">
    <source>
        <dbReference type="Google" id="ProtNLM"/>
    </source>
</evidence>
<dbReference type="SUPFAM" id="SSF103473">
    <property type="entry name" value="MFS general substrate transporter"/>
    <property type="match status" value="1"/>
</dbReference>
<gene>
    <name evidence="8" type="ORF">FNK824_LOCUS24788</name>
    <name evidence="7" type="ORF">SEV965_LOCUS16257</name>
</gene>
<keyword evidence="4 6" id="KW-1133">Transmembrane helix</keyword>
<evidence type="ECO:0000256" key="5">
    <source>
        <dbReference type="ARBA" id="ARBA00023136"/>
    </source>
</evidence>
<comment type="caution">
    <text evidence="8">The sequence shown here is derived from an EMBL/GenBank/DDBJ whole genome shotgun (WGS) entry which is preliminary data.</text>
</comment>
<evidence type="ECO:0000256" key="3">
    <source>
        <dbReference type="ARBA" id="ARBA00022692"/>
    </source>
</evidence>
<reference evidence="8" key="1">
    <citation type="submission" date="2021-02" db="EMBL/GenBank/DDBJ databases">
        <authorList>
            <person name="Nowell W R."/>
        </authorList>
    </citation>
    <scope>NUCLEOTIDE SEQUENCE</scope>
</reference>
<dbReference type="GO" id="GO:0022857">
    <property type="term" value="F:transmembrane transporter activity"/>
    <property type="evidence" value="ECO:0007669"/>
    <property type="project" value="TreeGrafter"/>
</dbReference>
<keyword evidence="2" id="KW-0813">Transport</keyword>
<protein>
    <recommendedName>
        <fullName evidence="10">Major facilitator superfamily (MFS) profile domain-containing protein</fullName>
    </recommendedName>
</protein>
<dbReference type="AlphaFoldDB" id="A0A819MH38"/>
<evidence type="ECO:0000256" key="6">
    <source>
        <dbReference type="SAM" id="Phobius"/>
    </source>
</evidence>
<evidence type="ECO:0000313" key="9">
    <source>
        <dbReference type="Proteomes" id="UP000663874"/>
    </source>
</evidence>
<dbReference type="PANTHER" id="PTHR43791:SF46">
    <property type="entry name" value="MAJOR FACILITATOR SUPERFAMILY (MFS) PROFILE DOMAIN-CONTAINING PROTEIN-RELATED"/>
    <property type="match status" value="1"/>
</dbReference>
<dbReference type="InterPro" id="IPR036259">
    <property type="entry name" value="MFS_trans_sf"/>
</dbReference>
<sequence length="110" mass="12424">MAGVGGQEGWRWIFYLEGIITVVVGALAVFLLNDFPSDRPKFLTESECKRVMTRLQIDTGAGTGAGDHFSWKQVVAAFSTWKLYSESIEGKWYSELNRVCVSVFLFFVIF</sequence>
<dbReference type="Proteomes" id="UP000663889">
    <property type="component" value="Unassembled WGS sequence"/>
</dbReference>
<keyword evidence="3 6" id="KW-0812">Transmembrane</keyword>
<evidence type="ECO:0000256" key="2">
    <source>
        <dbReference type="ARBA" id="ARBA00022448"/>
    </source>
</evidence>
<dbReference type="GO" id="GO:0016020">
    <property type="term" value="C:membrane"/>
    <property type="evidence" value="ECO:0007669"/>
    <property type="project" value="UniProtKB-SubCell"/>
</dbReference>
<dbReference type="EMBL" id="CAJNOU010000883">
    <property type="protein sequence ID" value="CAF1108566.1"/>
    <property type="molecule type" value="Genomic_DNA"/>
</dbReference>
<comment type="subcellular location">
    <subcellularLocation>
        <location evidence="1">Membrane</location>
        <topology evidence="1">Multi-pass membrane protein</topology>
    </subcellularLocation>
</comment>
<proteinExistence type="predicted"/>
<dbReference type="Gene3D" id="1.20.1250.20">
    <property type="entry name" value="MFS general substrate transporter like domains"/>
    <property type="match status" value="1"/>
</dbReference>
<evidence type="ECO:0000313" key="7">
    <source>
        <dbReference type="EMBL" id="CAF1108566.1"/>
    </source>
</evidence>
<evidence type="ECO:0000256" key="1">
    <source>
        <dbReference type="ARBA" id="ARBA00004141"/>
    </source>
</evidence>
<evidence type="ECO:0000313" key="8">
    <source>
        <dbReference type="EMBL" id="CAF3979597.1"/>
    </source>
</evidence>
<keyword evidence="5 6" id="KW-0472">Membrane</keyword>
<name>A0A819MH38_9BILA</name>
<accession>A0A819MH38</accession>
<feature type="transmembrane region" description="Helical" evidence="6">
    <location>
        <begin position="12"/>
        <end position="32"/>
    </location>
</feature>
<dbReference type="Proteomes" id="UP000663874">
    <property type="component" value="Unassembled WGS sequence"/>
</dbReference>
<dbReference type="EMBL" id="CAJOBE010005622">
    <property type="protein sequence ID" value="CAF3979597.1"/>
    <property type="molecule type" value="Genomic_DNA"/>
</dbReference>